<evidence type="ECO:0000313" key="2">
    <source>
        <dbReference type="Proteomes" id="UP000030755"/>
    </source>
</evidence>
<gene>
    <name evidence="1" type="ORF">O9G_002190</name>
</gene>
<reference evidence="1 2" key="1">
    <citation type="journal article" date="2013" name="Curr. Biol.">
        <title>Shared signatures of parasitism and phylogenomics unite Cryptomycota and microsporidia.</title>
        <authorList>
            <person name="James T.Y."/>
            <person name="Pelin A."/>
            <person name="Bonen L."/>
            <person name="Ahrendt S."/>
            <person name="Sain D."/>
            <person name="Corradi N."/>
            <person name="Stajich J.E."/>
        </authorList>
    </citation>
    <scope>NUCLEOTIDE SEQUENCE [LARGE SCALE GENOMIC DNA]</scope>
    <source>
        <strain evidence="1 2">CSF55</strain>
    </source>
</reference>
<dbReference type="EMBL" id="KE561158">
    <property type="protein sequence ID" value="EPZ32350.1"/>
    <property type="molecule type" value="Genomic_DNA"/>
</dbReference>
<organism evidence="1 2">
    <name type="scientific">Rozella allomycis (strain CSF55)</name>
    <dbReference type="NCBI Taxonomy" id="988480"/>
    <lineage>
        <taxon>Eukaryota</taxon>
        <taxon>Fungi</taxon>
        <taxon>Fungi incertae sedis</taxon>
        <taxon>Cryptomycota</taxon>
        <taxon>Cryptomycota incertae sedis</taxon>
        <taxon>Rozella</taxon>
    </lineage>
</organism>
<keyword evidence="2" id="KW-1185">Reference proteome</keyword>
<dbReference type="AlphaFoldDB" id="A0A075AQB8"/>
<dbReference type="HOGENOM" id="CLU_1161707_0_0_1"/>
<accession>A0A075AQB8</accession>
<protein>
    <submittedName>
        <fullName evidence="1">Uncharacterized protein</fullName>
    </submittedName>
</protein>
<evidence type="ECO:0000313" key="1">
    <source>
        <dbReference type="EMBL" id="EPZ32350.1"/>
    </source>
</evidence>
<proteinExistence type="predicted"/>
<sequence>MKQYLKEFVQIHAVFLVAKTSSKNLKDGKHLKRSQHGSVPRRVGKSPLSIKGNVVIKGFENFALWDEFKAKSVEKLSENLADNLMIIENYSPDESSADLSQSFLLEKTEDAFYAEINDEYYDDRCLYNVSECVGESSDESSSSPLKAKLSVFGRILTFFNNAITENTILFLNDKPYSDLVTNVNVQRTNLIIREITRNFEGLDESDLITFIRTLECPPKFSFTYSNKEGFIVIFLLIDL</sequence>
<name>A0A075AQB8_ROZAC</name>
<dbReference type="Proteomes" id="UP000030755">
    <property type="component" value="Unassembled WGS sequence"/>
</dbReference>